<name>A0A1N6E984_9FLAO</name>
<accession>A0A1N6E984</accession>
<sequence length="435" mass="50427">MKKNYYQKMAFLGMLLLVLLGFQKYTDKSDKPFPEVTFISESLPVESLSEFDPNDLDENQWQKLGFSEKQTATILKYKKIVGGKFLSKEQLKKCFAVSEEKYSQLSSFILLPETNLEAKSGNSGFKTYEKKSLNITRKFNPDQLSQTDWENMGFSEKQAAAILKYKNYLGGSFVSKEKFKECFIINEENYAKLEPYLILPAKTPANFNTYAEKSNSSKTKTAQTIFDPNTLDVKGWMALGFSEKQANVIVNYRDRNLKGSFKTLEDIKNCFVISAEKFEELKPFIRLNASTMAKNSDDKKPEPKQEKTDFSKTDMNSITFKQLLEFGLDEKSAGSMIGFRKKLGGFMTKEQIMETYNIDKELVQKLLSITPLDNSKVERYTLVDAPEEWLKNHPYFKYSADKIIYYRISNPDDKKIWKLLKTKPEYEARMRLYLK</sequence>
<keyword evidence="2" id="KW-1185">Reference proteome</keyword>
<evidence type="ECO:0000313" key="1">
    <source>
        <dbReference type="EMBL" id="SIN79487.1"/>
    </source>
</evidence>
<proteinExistence type="predicted"/>
<dbReference type="OrthoDB" id="981124at2"/>
<reference evidence="2" key="1">
    <citation type="submission" date="2016-12" db="EMBL/GenBank/DDBJ databases">
        <authorList>
            <person name="Varghese N."/>
            <person name="Submissions S."/>
        </authorList>
    </citation>
    <scope>NUCLEOTIDE SEQUENCE [LARGE SCALE GENOMIC DNA]</scope>
    <source>
        <strain evidence="2">DSM 16779</strain>
    </source>
</reference>
<gene>
    <name evidence="1" type="ORF">SAMN05421769_0029</name>
</gene>
<evidence type="ECO:0000313" key="2">
    <source>
        <dbReference type="Proteomes" id="UP000184782"/>
    </source>
</evidence>
<dbReference type="STRING" id="59733.SAMN05421769_0029"/>
<organism evidence="1 2">
    <name type="scientific">Chryseobacterium scophthalmum</name>
    <dbReference type="NCBI Taxonomy" id="59733"/>
    <lineage>
        <taxon>Bacteria</taxon>
        <taxon>Pseudomonadati</taxon>
        <taxon>Bacteroidota</taxon>
        <taxon>Flavobacteriia</taxon>
        <taxon>Flavobacteriales</taxon>
        <taxon>Weeksellaceae</taxon>
        <taxon>Chryseobacterium group</taxon>
        <taxon>Chryseobacterium</taxon>
    </lineage>
</organism>
<dbReference type="EMBL" id="FSRQ01000001">
    <property type="protein sequence ID" value="SIN79487.1"/>
    <property type="molecule type" value="Genomic_DNA"/>
</dbReference>
<dbReference type="RefSeq" id="WP_074227993.1">
    <property type="nucleotide sequence ID" value="NZ_FSRQ01000001.1"/>
</dbReference>
<dbReference type="InterPro" id="IPR010994">
    <property type="entry name" value="RuvA_2-like"/>
</dbReference>
<dbReference type="SUPFAM" id="SSF47781">
    <property type="entry name" value="RuvA domain 2-like"/>
    <property type="match status" value="4"/>
</dbReference>
<protein>
    <submittedName>
        <fullName evidence="1">Helix-hairpin-helix motif-containing protein</fullName>
    </submittedName>
</protein>
<dbReference type="AlphaFoldDB" id="A0A1N6E984"/>
<dbReference type="Gene3D" id="1.10.150.280">
    <property type="entry name" value="AF1531-like domain"/>
    <property type="match status" value="1"/>
</dbReference>
<dbReference type="Proteomes" id="UP000184782">
    <property type="component" value="Unassembled WGS sequence"/>
</dbReference>